<dbReference type="Proteomes" id="UP000528457">
    <property type="component" value="Unassembled WGS sequence"/>
</dbReference>
<keyword evidence="5 6" id="KW-0413">Isomerase</keyword>
<evidence type="ECO:0000256" key="6">
    <source>
        <dbReference type="PROSITE-ProRule" id="PRU00277"/>
    </source>
</evidence>
<dbReference type="InterPro" id="IPR036944">
    <property type="entry name" value="PPIase_FKBP_N_sf"/>
</dbReference>
<evidence type="ECO:0000256" key="8">
    <source>
        <dbReference type="SAM" id="Coils"/>
    </source>
</evidence>
<dbReference type="PANTHER" id="PTHR43811:SF19">
    <property type="entry name" value="39 KDA FK506-BINDING NUCLEAR PROTEIN"/>
    <property type="match status" value="1"/>
</dbReference>
<comment type="similarity">
    <text evidence="2 7">Belongs to the FKBP-type PPIase family.</text>
</comment>
<reference evidence="10 11" key="1">
    <citation type="submission" date="2020-08" db="EMBL/GenBank/DDBJ databases">
        <title>Genomic Encyclopedia of Type Strains, Phase IV (KMG-IV): sequencing the most valuable type-strain genomes for metagenomic binning, comparative biology and taxonomic classification.</title>
        <authorList>
            <person name="Goeker M."/>
        </authorList>
    </citation>
    <scope>NUCLEOTIDE SEQUENCE [LARGE SCALE GENOMIC DNA]</scope>
    <source>
        <strain evidence="10 11">DSM 22368</strain>
    </source>
</reference>
<dbReference type="PROSITE" id="PS50059">
    <property type="entry name" value="FKBP_PPIASE"/>
    <property type="match status" value="1"/>
</dbReference>
<evidence type="ECO:0000256" key="2">
    <source>
        <dbReference type="ARBA" id="ARBA00006577"/>
    </source>
</evidence>
<evidence type="ECO:0000256" key="3">
    <source>
        <dbReference type="ARBA" id="ARBA00022729"/>
    </source>
</evidence>
<comment type="caution">
    <text evidence="10">The sequence shown here is derived from an EMBL/GenBank/DDBJ whole genome shotgun (WGS) entry which is preliminary data.</text>
</comment>
<gene>
    <name evidence="10" type="ORF">HNR48_000722</name>
</gene>
<evidence type="ECO:0000313" key="11">
    <source>
        <dbReference type="Proteomes" id="UP000528457"/>
    </source>
</evidence>
<dbReference type="InParanoid" id="A0A7X0MW22"/>
<protein>
    <recommendedName>
        <fullName evidence="7">Peptidyl-prolyl cis-trans isomerase</fullName>
        <ecNumber evidence="7">5.2.1.8</ecNumber>
    </recommendedName>
</protein>
<feature type="coiled-coil region" evidence="8">
    <location>
        <begin position="91"/>
        <end position="118"/>
    </location>
</feature>
<dbReference type="InterPro" id="IPR000774">
    <property type="entry name" value="PPIase_FKBP_N"/>
</dbReference>
<dbReference type="SUPFAM" id="SSF54534">
    <property type="entry name" value="FKBP-like"/>
    <property type="match status" value="1"/>
</dbReference>
<dbReference type="InterPro" id="IPR001179">
    <property type="entry name" value="PPIase_FKBP_dom"/>
</dbReference>
<evidence type="ECO:0000313" key="10">
    <source>
        <dbReference type="EMBL" id="MBB6520444.1"/>
    </source>
</evidence>
<keyword evidence="4 6" id="KW-0697">Rotamase</keyword>
<evidence type="ECO:0000259" key="9">
    <source>
        <dbReference type="PROSITE" id="PS50059"/>
    </source>
</evidence>
<dbReference type="RefSeq" id="WP_166851263.1">
    <property type="nucleotide sequence ID" value="NZ_JAAONY010000001.1"/>
</dbReference>
<keyword evidence="11" id="KW-1185">Reference proteome</keyword>
<evidence type="ECO:0000256" key="5">
    <source>
        <dbReference type="ARBA" id="ARBA00023235"/>
    </source>
</evidence>
<accession>A0A7X0MW22</accession>
<proteinExistence type="inferred from homology"/>
<dbReference type="PROSITE" id="PS51257">
    <property type="entry name" value="PROKAR_LIPOPROTEIN"/>
    <property type="match status" value="1"/>
</dbReference>
<dbReference type="InterPro" id="IPR046357">
    <property type="entry name" value="PPIase_dom_sf"/>
</dbReference>
<dbReference type="Gene3D" id="3.10.50.40">
    <property type="match status" value="1"/>
</dbReference>
<feature type="domain" description="PPIase FKBP-type" evidence="9">
    <location>
        <begin position="157"/>
        <end position="243"/>
    </location>
</feature>
<dbReference type="Gene3D" id="1.10.287.460">
    <property type="entry name" value="Peptidyl-prolyl cis-trans isomerase, FKBP-type, N-terminal domain"/>
    <property type="match status" value="1"/>
</dbReference>
<dbReference type="FunFam" id="3.10.50.40:FF:000045">
    <property type="entry name" value="Peptidyl-prolyl cis-trans isomerase"/>
    <property type="match status" value="1"/>
</dbReference>
<dbReference type="GO" id="GO:0006457">
    <property type="term" value="P:protein folding"/>
    <property type="evidence" value="ECO:0007669"/>
    <property type="project" value="InterPro"/>
</dbReference>
<sequence length="244" mass="26265">MKKFAIAGVAAAVMFVAGCNEQAKEAPEPELVLDTMEKKISYILGYDVAGRFKQDEMNLDAAAISAAVKDIAEGKESRLTPEEMQSVMTQYQEKQMAKQQEAIEKARLESEKVGQENQAKGEAFLAENGKKEGVTTTASGLQYEVITEGSGPKPTTEDSVQVHYVGTLIDGAEFDSSVARGEPATFKVTQVIPGWTEVLQLMPEGSKWKVYIPSNLAYGPGGTGGLIGPNATLVFEVELLKVNP</sequence>
<dbReference type="GO" id="GO:0003755">
    <property type="term" value="F:peptidyl-prolyl cis-trans isomerase activity"/>
    <property type="evidence" value="ECO:0007669"/>
    <property type="project" value="UniProtKB-UniRule"/>
</dbReference>
<keyword evidence="3" id="KW-0732">Signal</keyword>
<dbReference type="AlphaFoldDB" id="A0A7X0MW22"/>
<comment type="catalytic activity">
    <reaction evidence="1 6 7">
        <text>[protein]-peptidylproline (omega=180) = [protein]-peptidylproline (omega=0)</text>
        <dbReference type="Rhea" id="RHEA:16237"/>
        <dbReference type="Rhea" id="RHEA-COMP:10747"/>
        <dbReference type="Rhea" id="RHEA-COMP:10748"/>
        <dbReference type="ChEBI" id="CHEBI:83833"/>
        <dbReference type="ChEBI" id="CHEBI:83834"/>
        <dbReference type="EC" id="5.2.1.8"/>
    </reaction>
</comment>
<dbReference type="EMBL" id="JACHHT010000001">
    <property type="protein sequence ID" value="MBB6520444.1"/>
    <property type="molecule type" value="Genomic_DNA"/>
</dbReference>
<dbReference type="Pfam" id="PF01346">
    <property type="entry name" value="FKBP_N"/>
    <property type="match status" value="1"/>
</dbReference>
<dbReference type="PANTHER" id="PTHR43811">
    <property type="entry name" value="FKBP-TYPE PEPTIDYL-PROLYL CIS-TRANS ISOMERASE FKPA"/>
    <property type="match status" value="1"/>
</dbReference>
<organism evidence="10 11">
    <name type="scientific">Pseudoteredinibacter isoporae</name>
    <dbReference type="NCBI Taxonomy" id="570281"/>
    <lineage>
        <taxon>Bacteria</taxon>
        <taxon>Pseudomonadati</taxon>
        <taxon>Pseudomonadota</taxon>
        <taxon>Gammaproteobacteria</taxon>
        <taxon>Cellvibrionales</taxon>
        <taxon>Cellvibrionaceae</taxon>
        <taxon>Pseudoteredinibacter</taxon>
    </lineage>
</organism>
<dbReference type="Pfam" id="PF00254">
    <property type="entry name" value="FKBP_C"/>
    <property type="match status" value="1"/>
</dbReference>
<name>A0A7X0MW22_9GAMM</name>
<evidence type="ECO:0000256" key="7">
    <source>
        <dbReference type="RuleBase" id="RU003915"/>
    </source>
</evidence>
<evidence type="ECO:0000256" key="4">
    <source>
        <dbReference type="ARBA" id="ARBA00023110"/>
    </source>
</evidence>
<dbReference type="EC" id="5.2.1.8" evidence="7"/>
<evidence type="ECO:0000256" key="1">
    <source>
        <dbReference type="ARBA" id="ARBA00000971"/>
    </source>
</evidence>
<keyword evidence="8" id="KW-0175">Coiled coil</keyword>